<name>A0AAD8ZGJ2_9TELE</name>
<feature type="compositionally biased region" description="Polar residues" evidence="1">
    <location>
        <begin position="66"/>
        <end position="83"/>
    </location>
</feature>
<evidence type="ECO:0008006" key="4">
    <source>
        <dbReference type="Google" id="ProtNLM"/>
    </source>
</evidence>
<dbReference type="EMBL" id="JAROKS010000014">
    <property type="protein sequence ID" value="KAK1797135.1"/>
    <property type="molecule type" value="Genomic_DNA"/>
</dbReference>
<sequence length="346" mass="37280">MPALSKRQGKHSLVLDYSALIQLTQDHNSLGSFCPTFLQSRQPAETQRGGQQELEPRPPFRRVTFSVVSQPQDPHQGSLQSCYDSGLDESETPSSKSSTGPRLGALPLPEDAYERTTPDGSVGEADHMENGSYDVTDSVSGSKVGYDGTRGAAVRLDGPAPRQKAGFAVRHRTFGHCERKRLPPLMAECSKANELEEGLFHLLAADSRPLPDVAMTGKCTRECDEYGHSDSCWMPVRTSPERRPKATPPQLSTFMTSPGGGGAEPPGSQEALAMANGDPSHLLGDRNRNLLNKKMASSSSTYGAFGSAGFAGVEETSRPAEEIPLAPTGEYKPTQCGTLTRREVYL</sequence>
<accession>A0AAD8ZGJ2</accession>
<evidence type="ECO:0000313" key="3">
    <source>
        <dbReference type="Proteomes" id="UP001239994"/>
    </source>
</evidence>
<dbReference type="AlphaFoldDB" id="A0AAD8ZGJ2"/>
<gene>
    <name evidence="2" type="ORF">P4O66_008525</name>
</gene>
<organism evidence="2 3">
    <name type="scientific">Electrophorus voltai</name>
    <dbReference type="NCBI Taxonomy" id="2609070"/>
    <lineage>
        <taxon>Eukaryota</taxon>
        <taxon>Metazoa</taxon>
        <taxon>Chordata</taxon>
        <taxon>Craniata</taxon>
        <taxon>Vertebrata</taxon>
        <taxon>Euteleostomi</taxon>
        <taxon>Actinopterygii</taxon>
        <taxon>Neopterygii</taxon>
        <taxon>Teleostei</taxon>
        <taxon>Ostariophysi</taxon>
        <taxon>Gymnotiformes</taxon>
        <taxon>Gymnotoidei</taxon>
        <taxon>Gymnotidae</taxon>
        <taxon>Electrophorus</taxon>
    </lineage>
</organism>
<reference evidence="2" key="1">
    <citation type="submission" date="2023-03" db="EMBL/GenBank/DDBJ databases">
        <title>Electrophorus voltai genome.</title>
        <authorList>
            <person name="Bian C."/>
        </authorList>
    </citation>
    <scope>NUCLEOTIDE SEQUENCE</scope>
    <source>
        <strain evidence="2">CB-2022</strain>
        <tissue evidence="2">Muscle</tissue>
    </source>
</reference>
<dbReference type="Proteomes" id="UP001239994">
    <property type="component" value="Unassembled WGS sequence"/>
</dbReference>
<evidence type="ECO:0000313" key="2">
    <source>
        <dbReference type="EMBL" id="KAK1797135.1"/>
    </source>
</evidence>
<feature type="compositionally biased region" description="Polar residues" evidence="1">
    <location>
        <begin position="40"/>
        <end position="50"/>
    </location>
</feature>
<keyword evidence="3" id="KW-1185">Reference proteome</keyword>
<feature type="region of interest" description="Disordered" evidence="1">
    <location>
        <begin position="40"/>
        <end position="142"/>
    </location>
</feature>
<evidence type="ECO:0000256" key="1">
    <source>
        <dbReference type="SAM" id="MobiDB-lite"/>
    </source>
</evidence>
<protein>
    <recommendedName>
        <fullName evidence="4">Protocadherin domain-containing protein</fullName>
    </recommendedName>
</protein>
<comment type="caution">
    <text evidence="2">The sequence shown here is derived from an EMBL/GenBank/DDBJ whole genome shotgun (WGS) entry which is preliminary data.</text>
</comment>
<proteinExistence type="predicted"/>